<dbReference type="HOGENOM" id="CLU_3419022_0_0_0"/>
<reference evidence="2 3" key="1">
    <citation type="submission" date="2006-09" db="EMBL/GenBank/DDBJ databases">
        <authorList>
            <person name="Emerson D."/>
            <person name="Ferriera S."/>
            <person name="Johnson J."/>
            <person name="Kravitz S."/>
            <person name="Halpern A."/>
            <person name="Remington K."/>
            <person name="Beeson K."/>
            <person name="Tran B."/>
            <person name="Rogers Y.-H."/>
            <person name="Friedman R."/>
            <person name="Venter J.C."/>
        </authorList>
    </citation>
    <scope>NUCLEOTIDE SEQUENCE [LARGE SCALE GENOMIC DNA]</scope>
    <source>
        <strain evidence="2 3">PV-1</strain>
    </source>
</reference>
<dbReference type="InParanoid" id="Q0F317"/>
<organism evidence="2 3">
    <name type="scientific">Mariprofundus ferrooxydans PV-1</name>
    <dbReference type="NCBI Taxonomy" id="314345"/>
    <lineage>
        <taxon>Bacteria</taxon>
        <taxon>Pseudomonadati</taxon>
        <taxon>Pseudomonadota</taxon>
        <taxon>Candidatius Mariprofundia</taxon>
        <taxon>Mariprofundales</taxon>
        <taxon>Mariprofundaceae</taxon>
        <taxon>Mariprofundus</taxon>
    </lineage>
</organism>
<accession>Q0F317</accession>
<dbReference type="Proteomes" id="UP000005297">
    <property type="component" value="Unassembled WGS sequence"/>
</dbReference>
<dbReference type="AlphaFoldDB" id="Q0F317"/>
<comment type="caution">
    <text evidence="2">The sequence shown here is derived from an EMBL/GenBank/DDBJ whole genome shotgun (WGS) entry which is preliminary data.</text>
</comment>
<proteinExistence type="predicted"/>
<keyword evidence="3" id="KW-1185">Reference proteome</keyword>
<protein>
    <submittedName>
        <fullName evidence="2">Uncharacterized protein</fullName>
    </submittedName>
</protein>
<feature type="compositionally biased region" description="Basic and acidic residues" evidence="1">
    <location>
        <begin position="1"/>
        <end position="11"/>
    </location>
</feature>
<evidence type="ECO:0000313" key="2">
    <source>
        <dbReference type="EMBL" id="EAU56124.1"/>
    </source>
</evidence>
<name>Q0F317_9PROT</name>
<feature type="region of interest" description="Disordered" evidence="1">
    <location>
        <begin position="1"/>
        <end position="25"/>
    </location>
</feature>
<gene>
    <name evidence="2" type="ORF">SPV1_04868</name>
</gene>
<evidence type="ECO:0000256" key="1">
    <source>
        <dbReference type="SAM" id="MobiDB-lite"/>
    </source>
</evidence>
<dbReference type="EMBL" id="AATS01000001">
    <property type="protein sequence ID" value="EAU56124.1"/>
    <property type="molecule type" value="Genomic_DNA"/>
</dbReference>
<evidence type="ECO:0000313" key="3">
    <source>
        <dbReference type="Proteomes" id="UP000005297"/>
    </source>
</evidence>
<sequence length="25" mass="2721">MDNHHSKKAIDADALMPKMPASKAL</sequence>